<dbReference type="Pfam" id="PF00149">
    <property type="entry name" value="Metallophos"/>
    <property type="match status" value="1"/>
</dbReference>
<dbReference type="PANTHER" id="PTHR11575">
    <property type="entry name" value="5'-NUCLEOTIDASE-RELATED"/>
    <property type="match status" value="1"/>
</dbReference>
<keyword evidence="9" id="KW-0378">Hydrolase</keyword>
<dbReference type="PRINTS" id="PR01607">
    <property type="entry name" value="APYRASEFAMLY"/>
</dbReference>
<dbReference type="SUPFAM" id="SSF55816">
    <property type="entry name" value="5'-nucleotidase (syn. UDP-sugar hydrolase), C-terminal domain"/>
    <property type="match status" value="1"/>
</dbReference>
<evidence type="ECO:0000256" key="6">
    <source>
        <dbReference type="ARBA" id="ARBA00022723"/>
    </source>
</evidence>
<dbReference type="Pfam" id="PF02872">
    <property type="entry name" value="5_nucleotid_C"/>
    <property type="match status" value="1"/>
</dbReference>
<comment type="catalytic activity">
    <reaction evidence="2">
        <text>a nucleoside 2',3'-cyclic phosphate + H2O = a nucleoside 3'-phosphate + H(+)</text>
        <dbReference type="Rhea" id="RHEA:19621"/>
        <dbReference type="ChEBI" id="CHEBI:15377"/>
        <dbReference type="ChEBI" id="CHEBI:15378"/>
        <dbReference type="ChEBI" id="CHEBI:66949"/>
        <dbReference type="ChEBI" id="CHEBI:66954"/>
        <dbReference type="EC" id="3.1.4.16"/>
    </reaction>
</comment>
<dbReference type="InterPro" id="IPR004843">
    <property type="entry name" value="Calcineurin-like_PHP"/>
</dbReference>
<reference evidence="12 13" key="1">
    <citation type="submission" date="2024-02" db="EMBL/GenBank/DDBJ databases">
        <title>Seven novel Bacillus-like species.</title>
        <authorList>
            <person name="Liu G."/>
        </authorList>
    </citation>
    <scope>NUCLEOTIDE SEQUENCE [LARGE SCALE GENOMIC DNA]</scope>
    <source>
        <strain evidence="12 13">FJAT-52991</strain>
    </source>
</reference>
<evidence type="ECO:0000256" key="2">
    <source>
        <dbReference type="ARBA" id="ARBA00001730"/>
    </source>
</evidence>
<dbReference type="SUPFAM" id="SSF56300">
    <property type="entry name" value="Metallo-dependent phosphatases"/>
    <property type="match status" value="1"/>
</dbReference>
<evidence type="ECO:0000256" key="1">
    <source>
        <dbReference type="ARBA" id="ARBA00000527"/>
    </source>
</evidence>
<comment type="catalytic activity">
    <reaction evidence="1">
        <text>a ribonucleoside 3'-phosphate + H2O = a ribonucleoside + phosphate</text>
        <dbReference type="Rhea" id="RHEA:10144"/>
        <dbReference type="ChEBI" id="CHEBI:13197"/>
        <dbReference type="ChEBI" id="CHEBI:15377"/>
        <dbReference type="ChEBI" id="CHEBI:18254"/>
        <dbReference type="ChEBI" id="CHEBI:43474"/>
        <dbReference type="EC" id="3.1.3.6"/>
    </reaction>
</comment>
<dbReference type="InterPro" id="IPR041827">
    <property type="entry name" value="CpdB_N"/>
</dbReference>
<evidence type="ECO:0000256" key="5">
    <source>
        <dbReference type="ARBA" id="ARBA00006654"/>
    </source>
</evidence>
<evidence type="ECO:0000259" key="11">
    <source>
        <dbReference type="PROSITE" id="PS51272"/>
    </source>
</evidence>
<dbReference type="InterPro" id="IPR008334">
    <property type="entry name" value="5'-Nucleotdase_C"/>
</dbReference>
<evidence type="ECO:0000313" key="12">
    <source>
        <dbReference type="EMBL" id="WXB92747.1"/>
    </source>
</evidence>
<keyword evidence="13" id="KW-1185">Reference proteome</keyword>
<feature type="domain" description="SLH" evidence="11">
    <location>
        <begin position="740"/>
        <end position="789"/>
    </location>
</feature>
<keyword evidence="7" id="KW-0732">Signal</keyword>
<feature type="domain" description="SLH" evidence="11">
    <location>
        <begin position="669"/>
        <end position="732"/>
    </location>
</feature>
<comment type="similarity">
    <text evidence="5">Belongs to the 5'-nucleotidase family.</text>
</comment>
<keyword evidence="8" id="KW-0547">Nucleotide-binding</keyword>
<keyword evidence="6" id="KW-0479">Metal-binding</keyword>
<dbReference type="Gene3D" id="3.90.780.10">
    <property type="entry name" value="5'-Nucleotidase, C-terminal domain"/>
    <property type="match status" value="1"/>
</dbReference>
<evidence type="ECO:0000256" key="3">
    <source>
        <dbReference type="ARBA" id="ARBA00001968"/>
    </source>
</evidence>
<comment type="subcellular location">
    <subcellularLocation>
        <location evidence="4">Cell envelope</location>
    </subcellularLocation>
</comment>
<dbReference type="PROSITE" id="PS51272">
    <property type="entry name" value="SLH"/>
    <property type="match status" value="3"/>
</dbReference>
<accession>A0ABZ2N569</accession>
<dbReference type="Gene3D" id="3.60.21.10">
    <property type="match status" value="1"/>
</dbReference>
<gene>
    <name evidence="12" type="ORF">WDJ61_16205</name>
</gene>
<dbReference type="InterPro" id="IPR036907">
    <property type="entry name" value="5'-Nucleotdase_C_sf"/>
</dbReference>
<evidence type="ECO:0000256" key="7">
    <source>
        <dbReference type="ARBA" id="ARBA00022729"/>
    </source>
</evidence>
<dbReference type="InterPro" id="IPR006146">
    <property type="entry name" value="5'-Nucleotdase_CS"/>
</dbReference>
<evidence type="ECO:0000256" key="4">
    <source>
        <dbReference type="ARBA" id="ARBA00004196"/>
    </source>
</evidence>
<dbReference type="Proteomes" id="UP001387364">
    <property type="component" value="Chromosome"/>
</dbReference>
<evidence type="ECO:0000313" key="13">
    <source>
        <dbReference type="Proteomes" id="UP001387364"/>
    </source>
</evidence>
<dbReference type="InterPro" id="IPR029052">
    <property type="entry name" value="Metallo-depent_PP-like"/>
</dbReference>
<feature type="domain" description="SLH" evidence="11">
    <location>
        <begin position="792"/>
        <end position="848"/>
    </location>
</feature>
<dbReference type="Pfam" id="PF00395">
    <property type="entry name" value="SLH"/>
    <property type="match status" value="3"/>
</dbReference>
<dbReference type="InterPro" id="IPR006179">
    <property type="entry name" value="5_nucleotidase/apyrase"/>
</dbReference>
<dbReference type="PROSITE" id="PS00786">
    <property type="entry name" value="5_NUCLEOTIDASE_2"/>
    <property type="match status" value="1"/>
</dbReference>
<sequence length="848" mass="93787">MERNKIKKTVLASVLTVSVMIPMGMEKTAYANELDEDIVKLRLLETTDIHVNLMNYDYYQDKEVDKYGLARTASLVKAARAESQNSMLFDNGDLIQGNPLGDYVAKEKGLKDGETHPVYKAMNLLQYDVGNIGNHEFNYGLDFLEKTLKGSNFPYVNANVYIDDKDNNPNNDKNYFDPYLIIDKKVKDQDGEEHTIKVGVIGFAPPQIMNWDKAHLEGEVIAKDMVETAEKFVPEMKAKGADVIVAIPHSGLGTIEEGKMKENATYDLTKVDGIDAVLFGHSHGVFPSDQYKDLKGADVEKGTVNGVPAVMPGFWGSHLGVVDLELQNENGEWKVIDGQSETRSITTADGKPTVESDPEIVNAVKDEHEGTLEWVRSAVGKTTAPINSYFALVQDDPSVQIVANAQKWYLENKIKGTEYEKVPVLSAAAPFKAGARMGPDYYTDIPAGDIAIKNVSDLYLYPNTLNAVLIDGAGVKEWLEMSAGQFNQIDPKVGAKEQALVNPAFPTYNFDVIDGVAYEIDVTQPAKYGTDGKVVNPNANRIKNLKFKGKNIDPKQKFLVATNNYRAGGGGNFPGINAESIAIETPDENRSIVIDYIMEMKEINPSADQNWGFAPINEGLNVTFETSPNAKKYTEGSDKFKYVKQLDSGFAQFSIDMKGESHPTNPGEVEKDFKDVPKDHWAYEYIHSLASKGIILGKTDGTFAPNATVTRGEFATFIARTLDLKPKGKSPFKDVPKNMEKDITAVYEAGIISGVSKDKFAPNKPVTREQMAAMTVEALEVKTGKKFTASKPANFKDSKQIHKEFKDEIDVAVEQEIMSGYSNQKFMPKKSSTRAEAAKVIYKLDQYK</sequence>
<protein>
    <submittedName>
        <fullName evidence="12">Bifunctional 2',3'-cyclic-nucleotide 2'-phosphodiesterase/3'-nucleotidase</fullName>
    </submittedName>
</protein>
<dbReference type="InterPro" id="IPR001119">
    <property type="entry name" value="SLH_dom"/>
</dbReference>
<evidence type="ECO:0000256" key="9">
    <source>
        <dbReference type="ARBA" id="ARBA00022801"/>
    </source>
</evidence>
<proteinExistence type="inferred from homology"/>
<keyword evidence="10" id="KW-0511">Multifunctional enzyme</keyword>
<name>A0ABZ2N569_9BACI</name>
<dbReference type="CDD" id="cd07410">
    <property type="entry name" value="MPP_CpdB_N"/>
    <property type="match status" value="1"/>
</dbReference>
<dbReference type="PANTHER" id="PTHR11575:SF6">
    <property type="entry name" value="2',3'-CYCLIC-NUCLEOTIDE 2'-PHOSPHODIESTERASE_3'-NUCLEOTIDASE"/>
    <property type="match status" value="1"/>
</dbReference>
<dbReference type="NCBIfam" id="NF006938">
    <property type="entry name" value="PRK09420.1"/>
    <property type="match status" value="1"/>
</dbReference>
<organism evidence="12 13">
    <name type="scientific">Bacillus kandeliae</name>
    <dbReference type="NCBI Taxonomy" id="3129297"/>
    <lineage>
        <taxon>Bacteria</taxon>
        <taxon>Bacillati</taxon>
        <taxon>Bacillota</taxon>
        <taxon>Bacilli</taxon>
        <taxon>Bacillales</taxon>
        <taxon>Bacillaceae</taxon>
        <taxon>Bacillus</taxon>
    </lineage>
</organism>
<evidence type="ECO:0000256" key="10">
    <source>
        <dbReference type="ARBA" id="ARBA00023268"/>
    </source>
</evidence>
<comment type="cofactor">
    <cofactor evidence="3">
        <name>a divalent metal cation</name>
        <dbReference type="ChEBI" id="CHEBI:60240"/>
    </cofactor>
</comment>
<evidence type="ECO:0000256" key="8">
    <source>
        <dbReference type="ARBA" id="ARBA00022741"/>
    </source>
</evidence>
<dbReference type="EMBL" id="CP147404">
    <property type="protein sequence ID" value="WXB92747.1"/>
    <property type="molecule type" value="Genomic_DNA"/>
</dbReference>